<gene>
    <name evidence="2" type="ORF">G2W53_008641</name>
</gene>
<name>A0A834X8H8_9FABA</name>
<evidence type="ECO:0000256" key="1">
    <source>
        <dbReference type="SAM" id="MobiDB-lite"/>
    </source>
</evidence>
<feature type="compositionally biased region" description="Basic and acidic residues" evidence="1">
    <location>
        <begin position="533"/>
        <end position="547"/>
    </location>
</feature>
<keyword evidence="3" id="KW-1185">Reference proteome</keyword>
<dbReference type="OrthoDB" id="1296610at2759"/>
<feature type="compositionally biased region" description="Basic residues" evidence="1">
    <location>
        <begin position="639"/>
        <end position="649"/>
    </location>
</feature>
<evidence type="ECO:0000313" key="2">
    <source>
        <dbReference type="EMBL" id="KAF7840159.1"/>
    </source>
</evidence>
<organism evidence="2 3">
    <name type="scientific">Senna tora</name>
    <dbReference type="NCBI Taxonomy" id="362788"/>
    <lineage>
        <taxon>Eukaryota</taxon>
        <taxon>Viridiplantae</taxon>
        <taxon>Streptophyta</taxon>
        <taxon>Embryophyta</taxon>
        <taxon>Tracheophyta</taxon>
        <taxon>Spermatophyta</taxon>
        <taxon>Magnoliopsida</taxon>
        <taxon>eudicotyledons</taxon>
        <taxon>Gunneridae</taxon>
        <taxon>Pentapetalae</taxon>
        <taxon>rosids</taxon>
        <taxon>fabids</taxon>
        <taxon>Fabales</taxon>
        <taxon>Fabaceae</taxon>
        <taxon>Caesalpinioideae</taxon>
        <taxon>Cassia clade</taxon>
        <taxon>Senna</taxon>
    </lineage>
</organism>
<comment type="caution">
    <text evidence="2">The sequence shown here is derived from an EMBL/GenBank/DDBJ whole genome shotgun (WGS) entry which is preliminary data.</text>
</comment>
<accession>A0A834X8H8</accession>
<dbReference type="EMBL" id="JAAIUW010000003">
    <property type="protein sequence ID" value="KAF7840159.1"/>
    <property type="molecule type" value="Genomic_DNA"/>
</dbReference>
<feature type="region of interest" description="Disordered" evidence="1">
    <location>
        <begin position="259"/>
        <end position="296"/>
    </location>
</feature>
<feature type="region of interest" description="Disordered" evidence="1">
    <location>
        <begin position="639"/>
        <end position="659"/>
    </location>
</feature>
<feature type="compositionally biased region" description="Polar residues" evidence="1">
    <location>
        <begin position="405"/>
        <end position="419"/>
    </location>
</feature>
<protein>
    <submittedName>
        <fullName evidence="2">Protein KOKOPELLI</fullName>
    </submittedName>
</protein>
<reference evidence="2" key="1">
    <citation type="submission" date="2020-09" db="EMBL/GenBank/DDBJ databases">
        <title>Genome-Enabled Discovery of Anthraquinone Biosynthesis in Senna tora.</title>
        <authorList>
            <person name="Kang S.-H."/>
            <person name="Pandey R.P."/>
            <person name="Lee C.-M."/>
            <person name="Sim J.-S."/>
            <person name="Jeong J.-T."/>
            <person name="Choi B.-S."/>
            <person name="Jung M."/>
            <person name="Ginzburg D."/>
            <person name="Zhao K."/>
            <person name="Won S.Y."/>
            <person name="Oh T.-J."/>
            <person name="Yu Y."/>
            <person name="Kim N.-H."/>
            <person name="Lee O.R."/>
            <person name="Lee T.-H."/>
            <person name="Bashyal P."/>
            <person name="Kim T.-S."/>
            <person name="Lee W.-H."/>
            <person name="Kawkins C."/>
            <person name="Kim C.-K."/>
            <person name="Kim J.S."/>
            <person name="Ahn B.O."/>
            <person name="Rhee S.Y."/>
            <person name="Sohng J.K."/>
        </authorList>
    </citation>
    <scope>NUCLEOTIDE SEQUENCE</scope>
    <source>
        <tissue evidence="2">Leaf</tissue>
    </source>
</reference>
<feature type="compositionally biased region" description="Low complexity" evidence="1">
    <location>
        <begin position="479"/>
        <end position="499"/>
    </location>
</feature>
<feature type="region of interest" description="Disordered" evidence="1">
    <location>
        <begin position="405"/>
        <end position="550"/>
    </location>
</feature>
<sequence length="731" mass="82612">MELEEARTNLRAMRLLYRLLEDNTLGLQNASSEDLVDRARSLLKDMLDETTERTIETILKIIETQAGISKTTCTSPNEKPVASLPLKPLMEANSSQCSLKYPTWSRITSQKDEQPQMKLPAKKVDPWLSQSSISNKGKNKGKTLCRIGEESSSMMEFSSRSSFSEQQHNVSTFHVGEDLKEPLEMFQTKAYEFKEVNETPLLSRIHEIQRNPNASNCVEPLDEEENISNDLVNAIKRIESRILALQLCSYLALSKKSSAGEQSMHKENNSDNPIVQKNEGTAGNELGSGKPLLDRNRLNQQTSQLTSKGKNLTLANGSSSQVANKIHRPEILVDLAERNGITIQGNRQKGEMLLSQNGVQNMTMTNRFQSLNRPVRGNDHLVSQSDASECIHGLRIPLNQDNLTRRSSMLAGSSSTTNEKPIRKNPVVQPYTDKRGKHSSHQISPHLHRDWTVLENRGSRKMRTSLPQHHHESEESISEESSGSSVSWTSQQSSAISSSESEEYLSYDDNSEESGDSYSHNDAGHSHRAGSLKSDKSCSRRNPEKSIGRLRRLKNKLGLIFHHHHYHDEDDSKIAKVDHRHSMWNSLQNIFHGKNKHKVITKGKVEKTRGAVARVPHGKHVGKFHGLVEGLLRHILHSKNQKPSSKVRIKGSQNPSRENRKKLHWWQVLRRHRAVKLKNRGRLKVGFKSKRIATDKDIAARVMAERLQQQQTIVSKWHGIIYCPGLASEYA</sequence>
<feature type="compositionally biased region" description="Acidic residues" evidence="1">
    <location>
        <begin position="500"/>
        <end position="515"/>
    </location>
</feature>
<dbReference type="AlphaFoldDB" id="A0A834X8H8"/>
<evidence type="ECO:0000313" key="3">
    <source>
        <dbReference type="Proteomes" id="UP000634136"/>
    </source>
</evidence>
<dbReference type="Proteomes" id="UP000634136">
    <property type="component" value="Unassembled WGS sequence"/>
</dbReference>
<feature type="compositionally biased region" description="Polar residues" evidence="1">
    <location>
        <begin position="270"/>
        <end position="281"/>
    </location>
</feature>
<proteinExistence type="predicted"/>